<proteinExistence type="predicted"/>
<reference evidence="1 2" key="1">
    <citation type="submission" date="2018-06" db="EMBL/GenBank/DDBJ databases">
        <authorList>
            <consortium name="Pathogen Informatics"/>
            <person name="Doyle S."/>
        </authorList>
    </citation>
    <scope>NUCLEOTIDE SEQUENCE [LARGE SCALE GENOMIC DNA]</scope>
    <source>
        <strain evidence="1 2">NCTC13645</strain>
    </source>
</reference>
<name>A0A380P526_WEIVI</name>
<dbReference type="EMBL" id="UHIV01000004">
    <property type="protein sequence ID" value="SUP59622.1"/>
    <property type="molecule type" value="Genomic_DNA"/>
</dbReference>
<dbReference type="Proteomes" id="UP000254621">
    <property type="component" value="Unassembled WGS sequence"/>
</dbReference>
<gene>
    <name evidence="1" type="ORF">NCTC13645_01882</name>
</gene>
<evidence type="ECO:0000313" key="2">
    <source>
        <dbReference type="Proteomes" id="UP000254621"/>
    </source>
</evidence>
<dbReference type="AlphaFoldDB" id="A0A380P526"/>
<sequence>MNGKKITIAGLAVAGALLVGQHFGLISEDQVKQFSQSTYLPKTHPLVVKQDHLK</sequence>
<protein>
    <submittedName>
        <fullName evidence="1">Uncharacterized protein</fullName>
    </submittedName>
</protein>
<accession>A0A380P526</accession>
<organism evidence="1 2">
    <name type="scientific">Weissella viridescens</name>
    <name type="common">Lactobacillus viridescens</name>
    <dbReference type="NCBI Taxonomy" id="1629"/>
    <lineage>
        <taxon>Bacteria</taxon>
        <taxon>Bacillati</taxon>
        <taxon>Bacillota</taxon>
        <taxon>Bacilli</taxon>
        <taxon>Lactobacillales</taxon>
        <taxon>Lactobacillaceae</taxon>
        <taxon>Weissella</taxon>
    </lineage>
</organism>
<evidence type="ECO:0000313" key="1">
    <source>
        <dbReference type="EMBL" id="SUP59622.1"/>
    </source>
</evidence>